<dbReference type="PANTHER" id="PTHR10796">
    <property type="entry name" value="PATCHED-RELATED"/>
    <property type="match status" value="1"/>
</dbReference>
<name>N6TL37_DENPD</name>
<feature type="non-terminal residue" evidence="4">
    <location>
        <position position="1"/>
    </location>
</feature>
<feature type="transmembrane region" description="Helical" evidence="2">
    <location>
        <begin position="232"/>
        <end position="257"/>
    </location>
</feature>
<keyword evidence="2" id="KW-0472">Membrane</keyword>
<dbReference type="AlphaFoldDB" id="N6TL37"/>
<dbReference type="InterPro" id="IPR000731">
    <property type="entry name" value="SSD"/>
</dbReference>
<dbReference type="InterPro" id="IPR051697">
    <property type="entry name" value="Patched_domain-protein"/>
</dbReference>
<proteinExistence type="inferred from homology"/>
<feature type="transmembrane region" description="Helical" evidence="2">
    <location>
        <begin position="200"/>
        <end position="220"/>
    </location>
</feature>
<feature type="domain" description="SSD" evidence="3">
    <location>
        <begin position="213"/>
        <end position="257"/>
    </location>
</feature>
<evidence type="ECO:0000259" key="3">
    <source>
        <dbReference type="PROSITE" id="PS50156"/>
    </source>
</evidence>
<dbReference type="EMBL" id="KB740848">
    <property type="protein sequence ID" value="ENN78668.1"/>
    <property type="molecule type" value="Genomic_DNA"/>
</dbReference>
<sequence length="336" mass="38584">MMGAKTINNITMKDVCFRIPKVNKKLLKLMISETEDDLDPSMTMPAALYCSFIETMKTECYTKSILELWDFNMTQIALLTKDDIVYSVNTYNKDLIFGKLKSYDHLLGGIVRNETGHIISAKAIDNYWLLLVNFSSVDMNKAGNMAGTGEWASEEALDWELTFLNISETLAKDEKELYYFSGRSFGDISNNSMFQDIDKLSIGIVIMVIYVQFVISKFNWLEARILPCLESFCIYAACGVFMTFVFVITFFMACFVLDQKRLESNRNGIIPCIEHPTYKPNKCSQSRLTSRIFEYVYGNIILTTPGKVRHFDSFPHFTLSILMAYKSQIDELVCFR</sequence>
<dbReference type="HOGENOM" id="CLU_827076_0_0_1"/>
<dbReference type="EMBL" id="KB632411">
    <property type="protein sequence ID" value="ERL95223.1"/>
    <property type="molecule type" value="Genomic_DNA"/>
</dbReference>
<dbReference type="Proteomes" id="UP000030742">
    <property type="component" value="Unassembled WGS sequence"/>
</dbReference>
<evidence type="ECO:0000313" key="6">
    <source>
        <dbReference type="Proteomes" id="UP000030742"/>
    </source>
</evidence>
<evidence type="ECO:0000256" key="1">
    <source>
        <dbReference type="ARBA" id="ARBA00005585"/>
    </source>
</evidence>
<accession>N6TL37</accession>
<keyword evidence="2" id="KW-0812">Transmembrane</keyword>
<dbReference type="OrthoDB" id="6510177at2759"/>
<keyword evidence="2" id="KW-1133">Transmembrane helix</keyword>
<evidence type="ECO:0000313" key="4">
    <source>
        <dbReference type="EMBL" id="ENN78668.1"/>
    </source>
</evidence>
<evidence type="ECO:0000256" key="2">
    <source>
        <dbReference type="SAM" id="Phobius"/>
    </source>
</evidence>
<dbReference type="Pfam" id="PF12349">
    <property type="entry name" value="Sterol-sensing"/>
    <property type="match status" value="1"/>
</dbReference>
<evidence type="ECO:0000313" key="5">
    <source>
        <dbReference type="EMBL" id="ERL95223.1"/>
    </source>
</evidence>
<gene>
    <name evidence="5" type="ORF">D910_12490</name>
    <name evidence="4" type="ORF">YQE_04840</name>
</gene>
<dbReference type="PROSITE" id="PS50156">
    <property type="entry name" value="SSD"/>
    <property type="match status" value="1"/>
</dbReference>
<comment type="similarity">
    <text evidence="1">Belongs to the patched family.</text>
</comment>
<reference evidence="4 6" key="1">
    <citation type="journal article" date="2013" name="Genome Biol.">
        <title>Draft genome of the mountain pine beetle, Dendroctonus ponderosae Hopkins, a major forest pest.</title>
        <authorList>
            <person name="Keeling C.I."/>
            <person name="Yuen M.M."/>
            <person name="Liao N.Y."/>
            <person name="Docking T.R."/>
            <person name="Chan S.K."/>
            <person name="Taylor G.A."/>
            <person name="Palmquist D.L."/>
            <person name="Jackman S.D."/>
            <person name="Nguyen A."/>
            <person name="Li M."/>
            <person name="Henderson H."/>
            <person name="Janes J.K."/>
            <person name="Zhao Y."/>
            <person name="Pandoh P."/>
            <person name="Moore R."/>
            <person name="Sperling F.A."/>
            <person name="Huber D.P."/>
            <person name="Birol I."/>
            <person name="Jones S.J."/>
            <person name="Bohlmann J."/>
        </authorList>
    </citation>
    <scope>NUCLEOTIDE SEQUENCE</scope>
</reference>
<organism evidence="4">
    <name type="scientific">Dendroctonus ponderosae</name>
    <name type="common">Mountain pine beetle</name>
    <dbReference type="NCBI Taxonomy" id="77166"/>
    <lineage>
        <taxon>Eukaryota</taxon>
        <taxon>Metazoa</taxon>
        <taxon>Ecdysozoa</taxon>
        <taxon>Arthropoda</taxon>
        <taxon>Hexapoda</taxon>
        <taxon>Insecta</taxon>
        <taxon>Pterygota</taxon>
        <taxon>Neoptera</taxon>
        <taxon>Endopterygota</taxon>
        <taxon>Coleoptera</taxon>
        <taxon>Polyphaga</taxon>
        <taxon>Cucujiformia</taxon>
        <taxon>Curculionidae</taxon>
        <taxon>Scolytinae</taxon>
        <taxon>Dendroctonus</taxon>
    </lineage>
</organism>
<protein>
    <recommendedName>
        <fullName evidence="3">SSD domain-containing protein</fullName>
    </recommendedName>
</protein>
<dbReference type="InterPro" id="IPR053958">
    <property type="entry name" value="HMGCR/SNAP/NPC1-like_SSD"/>
</dbReference>
<dbReference type="PANTHER" id="PTHR10796:SF130">
    <property type="entry name" value="PATCHED DOMAIN-CONTAINING PROTEIN 3-LIKE PROTEIN"/>
    <property type="match status" value="1"/>
</dbReference>
<dbReference type="GO" id="GO:0016020">
    <property type="term" value="C:membrane"/>
    <property type="evidence" value="ECO:0007669"/>
    <property type="project" value="TreeGrafter"/>
</dbReference>